<dbReference type="Pfam" id="PF13715">
    <property type="entry name" value="CarbopepD_reg_2"/>
    <property type="match status" value="1"/>
</dbReference>
<comment type="similarity">
    <text evidence="8 9">Belongs to the TonB-dependent receptor family.</text>
</comment>
<dbReference type="Pfam" id="PF00593">
    <property type="entry name" value="TonB_dep_Rec_b-barrel"/>
    <property type="match status" value="1"/>
</dbReference>
<dbReference type="Proteomes" id="UP000279860">
    <property type="component" value="Unassembled WGS sequence"/>
</dbReference>
<dbReference type="Gene3D" id="2.60.40.1120">
    <property type="entry name" value="Carboxypeptidase-like, regulatory domain"/>
    <property type="match status" value="1"/>
</dbReference>
<gene>
    <name evidence="13" type="ORF">EII41_05550</name>
</gene>
<name>A0A3P1YZ23_TANFO</name>
<evidence type="ECO:0000313" key="14">
    <source>
        <dbReference type="Proteomes" id="UP000279860"/>
    </source>
</evidence>
<evidence type="ECO:0000256" key="3">
    <source>
        <dbReference type="ARBA" id="ARBA00022452"/>
    </source>
</evidence>
<dbReference type="SUPFAM" id="SSF49464">
    <property type="entry name" value="Carboxypeptidase regulatory domain-like"/>
    <property type="match status" value="1"/>
</dbReference>
<dbReference type="Gene3D" id="2.170.130.10">
    <property type="entry name" value="TonB-dependent receptor, plug domain"/>
    <property type="match status" value="1"/>
</dbReference>
<keyword evidence="13" id="KW-0675">Receptor</keyword>
<accession>A0A3P1YZ23</accession>
<evidence type="ECO:0000256" key="6">
    <source>
        <dbReference type="ARBA" id="ARBA00023136"/>
    </source>
</evidence>
<feature type="domain" description="TonB-dependent receptor plug" evidence="12">
    <location>
        <begin position="113"/>
        <end position="231"/>
    </location>
</feature>
<evidence type="ECO:0000256" key="5">
    <source>
        <dbReference type="ARBA" id="ARBA00023077"/>
    </source>
</evidence>
<keyword evidence="4 8" id="KW-0812">Transmembrane</keyword>
<dbReference type="InterPro" id="IPR000531">
    <property type="entry name" value="Beta-barrel_TonB"/>
</dbReference>
<dbReference type="GO" id="GO:0009279">
    <property type="term" value="C:cell outer membrane"/>
    <property type="evidence" value="ECO:0007669"/>
    <property type="project" value="UniProtKB-SubCell"/>
</dbReference>
<dbReference type="SUPFAM" id="SSF56935">
    <property type="entry name" value="Porins"/>
    <property type="match status" value="1"/>
</dbReference>
<keyword evidence="7 8" id="KW-0998">Cell outer membrane</keyword>
<evidence type="ECO:0000259" key="11">
    <source>
        <dbReference type="Pfam" id="PF00593"/>
    </source>
</evidence>
<keyword evidence="10" id="KW-0732">Signal</keyword>
<evidence type="ECO:0000313" key="13">
    <source>
        <dbReference type="EMBL" id="RRD76199.1"/>
    </source>
</evidence>
<dbReference type="AlphaFoldDB" id="A0A3P1YZ23"/>
<comment type="subcellular location">
    <subcellularLocation>
        <location evidence="1 8">Cell outer membrane</location>
        <topology evidence="1 8">Multi-pass membrane protein</topology>
    </subcellularLocation>
</comment>
<dbReference type="EMBL" id="RQYN01000015">
    <property type="protein sequence ID" value="RRD76199.1"/>
    <property type="molecule type" value="Genomic_DNA"/>
</dbReference>
<dbReference type="InterPro" id="IPR039426">
    <property type="entry name" value="TonB-dep_rcpt-like"/>
</dbReference>
<keyword evidence="2 8" id="KW-0813">Transport</keyword>
<evidence type="ECO:0000259" key="12">
    <source>
        <dbReference type="Pfam" id="PF07715"/>
    </source>
</evidence>
<keyword evidence="6 8" id="KW-0472">Membrane</keyword>
<sequence length="1036" mass="113075">MKRKLKLFLALFFVGIGVVMAQTQVRGTVTDENGEPVIGASVLVKGTTVGTVTDIDGKFTLPEAPNSAKTLMISYIGMVTQEVTIAPNLQVVLKSDTRALEEVVVVGYGTQRKKDVTSSISKVSGDALANLATPGFDSQLAGRAAGVQVIQPSGVLGAPPKFRVRGINSLSGGTQPLVIVDGVPMTSGDISQGYVAANALGDINPDDIQSVDILKDGAASAIYGSRAANGVILITTKKGQKGSVKVSYSGYMGVAKASKLHDLLNGEQFTEIANEKYKNWGDEGLAVYDGTNTNWNDYVYRGAFQHSHTLSASGGTEKSQYYFSLGYTNQEGIIRANDLKRLSVKGDISSKINRWLNIGMSLSASKSKINGIVEGANSLSDASFSGIRMLPNVSVFDDKDITGYNIDAQNRKALGRGANKDVISNGIPNIVYVLDHNVNRATNYRIISNAFAELSLMKGLTFKTLAGVDIALMNNYMTWDPFTGDGLGYGGLIDQIYTNYSTWNWQNILSYNTSINGLHNIDLTAVQEYTRSDTDWDESSVNKISDPFFMDHIISGTFGEKSVAGGKTFSGLASYLFRANYNYDSKYYLGFSIRRDGLSKLPKDTRWGTFWGASGAWRVSRENFWNSTIFNDFRIRGSYATVGNQNLGGPYPYLGTYSAQKYGEQNATAWLNMGNNQLKWETTETFDIGLDGSLFDSKVTFEIAYWKKNSKNLVLKVPTSPSMGIPGNSYINNVGKIQNSGIELTLGSTLIQNKDFMWKSDLNFSTLKNEVVELVENADIIGGYTIIREGESMNAIYGYQYSGVNKENGYPIYEKADGTQVQFDLLGDYTWKVYDPSNPADVSKRGSLSAKEDRKILGGTIPTWFGGWSNTFTYKNFDATMFIRFSGGNKIYNRTRQDDLLNMAFSNNGTEILGRWQSKEKPGDGVTPMVGAGDDSALNMQGSATSRFAEDGAYVKLSTLSLGYTLPKDITKKLDMSNIRIYVSGQNLLTLTKYKGLDPEIITDLSTTAEFVGAFGVDAGGKAQQRVFTFGVNISF</sequence>
<protein>
    <submittedName>
        <fullName evidence="13">TonB-dependent receptor</fullName>
    </submittedName>
</protein>
<evidence type="ECO:0000256" key="2">
    <source>
        <dbReference type="ARBA" id="ARBA00022448"/>
    </source>
</evidence>
<dbReference type="InterPro" id="IPR036942">
    <property type="entry name" value="Beta-barrel_TonB_sf"/>
</dbReference>
<feature type="domain" description="TonB-dependent receptor-like beta-barrel" evidence="11">
    <location>
        <begin position="476"/>
        <end position="988"/>
    </location>
</feature>
<evidence type="ECO:0000256" key="10">
    <source>
        <dbReference type="SAM" id="SignalP"/>
    </source>
</evidence>
<dbReference type="Pfam" id="PF07715">
    <property type="entry name" value="Plug"/>
    <property type="match status" value="1"/>
</dbReference>
<proteinExistence type="inferred from homology"/>
<dbReference type="PROSITE" id="PS52016">
    <property type="entry name" value="TONB_DEPENDENT_REC_3"/>
    <property type="match status" value="1"/>
</dbReference>
<dbReference type="InterPro" id="IPR023996">
    <property type="entry name" value="TonB-dep_OMP_SusC/RagA"/>
</dbReference>
<reference evidence="13 14" key="1">
    <citation type="submission" date="2018-11" db="EMBL/GenBank/DDBJ databases">
        <title>Genomes From Bacteria Associated with the Canine Oral Cavity: a Test Case for Automated Genome-Based Taxonomic Assignment.</title>
        <authorList>
            <person name="Coil D.A."/>
            <person name="Jospin G."/>
            <person name="Darling A.E."/>
            <person name="Wallis C."/>
            <person name="Davis I.J."/>
            <person name="Harris S."/>
            <person name="Eisen J.A."/>
            <person name="Holcombe L.J."/>
            <person name="O'Flynn C."/>
        </authorList>
    </citation>
    <scope>NUCLEOTIDE SEQUENCE [LARGE SCALE GENOMIC DNA]</scope>
    <source>
        <strain evidence="13 14">OH1426_COT-023</strain>
    </source>
</reference>
<feature type="chain" id="PRO_5018276749" evidence="10">
    <location>
        <begin position="22"/>
        <end position="1036"/>
    </location>
</feature>
<keyword evidence="5 9" id="KW-0798">TonB box</keyword>
<dbReference type="FunFam" id="2.60.40.1120:FF:000003">
    <property type="entry name" value="Outer membrane protein Omp121"/>
    <property type="match status" value="1"/>
</dbReference>
<dbReference type="InterPro" id="IPR012910">
    <property type="entry name" value="Plug_dom"/>
</dbReference>
<dbReference type="NCBIfam" id="TIGR04057">
    <property type="entry name" value="SusC_RagA_signa"/>
    <property type="match status" value="1"/>
</dbReference>
<keyword evidence="3 8" id="KW-1134">Transmembrane beta strand</keyword>
<evidence type="ECO:0000256" key="9">
    <source>
        <dbReference type="RuleBase" id="RU003357"/>
    </source>
</evidence>
<dbReference type="RefSeq" id="WP_124789766.1">
    <property type="nucleotide sequence ID" value="NZ_RQYN01000015.1"/>
</dbReference>
<evidence type="ECO:0000256" key="7">
    <source>
        <dbReference type="ARBA" id="ARBA00023237"/>
    </source>
</evidence>
<dbReference type="InterPro" id="IPR008969">
    <property type="entry name" value="CarboxyPept-like_regulatory"/>
</dbReference>
<dbReference type="NCBIfam" id="TIGR04056">
    <property type="entry name" value="OMP_RagA_SusC"/>
    <property type="match status" value="1"/>
</dbReference>
<organism evidence="13 14">
    <name type="scientific">Tannerella forsythia</name>
    <name type="common">Bacteroides forsythus</name>
    <dbReference type="NCBI Taxonomy" id="28112"/>
    <lineage>
        <taxon>Bacteria</taxon>
        <taxon>Pseudomonadati</taxon>
        <taxon>Bacteroidota</taxon>
        <taxon>Bacteroidia</taxon>
        <taxon>Bacteroidales</taxon>
        <taxon>Tannerellaceae</taxon>
        <taxon>Tannerella</taxon>
    </lineage>
</organism>
<comment type="caution">
    <text evidence="13">The sequence shown here is derived from an EMBL/GenBank/DDBJ whole genome shotgun (WGS) entry which is preliminary data.</text>
</comment>
<feature type="signal peptide" evidence="10">
    <location>
        <begin position="1"/>
        <end position="21"/>
    </location>
</feature>
<dbReference type="Gene3D" id="2.40.170.20">
    <property type="entry name" value="TonB-dependent receptor, beta-barrel domain"/>
    <property type="match status" value="1"/>
</dbReference>
<evidence type="ECO:0000256" key="1">
    <source>
        <dbReference type="ARBA" id="ARBA00004571"/>
    </source>
</evidence>
<dbReference type="InterPro" id="IPR023997">
    <property type="entry name" value="TonB-dep_OMP_SusC/RagA_CS"/>
</dbReference>
<evidence type="ECO:0000256" key="4">
    <source>
        <dbReference type="ARBA" id="ARBA00022692"/>
    </source>
</evidence>
<dbReference type="InterPro" id="IPR037066">
    <property type="entry name" value="Plug_dom_sf"/>
</dbReference>
<evidence type="ECO:0000256" key="8">
    <source>
        <dbReference type="PROSITE-ProRule" id="PRU01360"/>
    </source>
</evidence>